<proteinExistence type="predicted"/>
<accession>A0A7G9YX95</accession>
<organism evidence="2">
    <name type="scientific">Candidatus Methanophagaceae archaeon ANME-1 ERB6</name>
    <dbReference type="NCBI Taxonomy" id="2759912"/>
    <lineage>
        <taxon>Archaea</taxon>
        <taxon>Methanobacteriati</taxon>
        <taxon>Methanobacteriota</taxon>
        <taxon>Stenosarchaea group</taxon>
        <taxon>Methanomicrobia</taxon>
        <taxon>Candidatus Methanophagales</taxon>
        <taxon>Candidatus Methanophagaceae</taxon>
    </lineage>
</organism>
<reference evidence="2" key="1">
    <citation type="submission" date="2020-06" db="EMBL/GenBank/DDBJ databases">
        <title>Unique genomic features of the anaerobic methanotrophic archaea.</title>
        <authorList>
            <person name="Chadwick G.L."/>
            <person name="Skennerton C.T."/>
            <person name="Laso-Perez R."/>
            <person name="Leu A.O."/>
            <person name="Speth D.R."/>
            <person name="Yu H."/>
            <person name="Morgan-Lang C."/>
            <person name="Hatzenpichler R."/>
            <person name="Goudeau D."/>
            <person name="Malmstrom R."/>
            <person name="Brazelton W.J."/>
            <person name="Woyke T."/>
            <person name="Hallam S.J."/>
            <person name="Tyson G.W."/>
            <person name="Wegener G."/>
            <person name="Boetius A."/>
            <person name="Orphan V."/>
        </authorList>
    </citation>
    <scope>NUCLEOTIDE SEQUENCE</scope>
</reference>
<feature type="compositionally biased region" description="Low complexity" evidence="1">
    <location>
        <begin position="40"/>
        <end position="57"/>
    </location>
</feature>
<sequence>MKRKNIMGLIAIVATVAAVIFAGCVEEETPVPTPSPTATPLPKTTPTSEAPTATPTPELTPTPEPIGLSGTGQEATSKFSLEKGLSIFRMTHDGDSNFAVWLLDDEGDKVDLLVNEIGEFDGSKAVGIKNQGDYILDISADGGWTITIEQPRPTSAPSVPKTLKGKGQQASEVFYLDKGLARFEMTHSGDSNFAVWLLDDEGDKVDLLVNEIGEFDGSKAVSISKGGIYLLSISADGNWEISIE</sequence>
<protein>
    <submittedName>
        <fullName evidence="2">Uncharacterized protein</fullName>
    </submittedName>
</protein>
<gene>
    <name evidence="2" type="ORF">MBLPMMNE_00036</name>
</gene>
<name>A0A7G9YX95_9EURY</name>
<feature type="region of interest" description="Disordered" evidence="1">
    <location>
        <begin position="28"/>
        <end position="75"/>
    </location>
</feature>
<dbReference type="AlphaFoldDB" id="A0A7G9YX95"/>
<dbReference type="PROSITE" id="PS51257">
    <property type="entry name" value="PROKAR_LIPOPROTEIN"/>
    <property type="match status" value="1"/>
</dbReference>
<dbReference type="EMBL" id="MT631515">
    <property type="protein sequence ID" value="QNO52629.1"/>
    <property type="molecule type" value="Genomic_DNA"/>
</dbReference>
<evidence type="ECO:0000313" key="2">
    <source>
        <dbReference type="EMBL" id="QNO52629.1"/>
    </source>
</evidence>
<evidence type="ECO:0000256" key="1">
    <source>
        <dbReference type="SAM" id="MobiDB-lite"/>
    </source>
</evidence>